<evidence type="ECO:0000256" key="1">
    <source>
        <dbReference type="SAM" id="MobiDB-lite"/>
    </source>
</evidence>
<feature type="region of interest" description="Disordered" evidence="1">
    <location>
        <begin position="121"/>
        <end position="140"/>
    </location>
</feature>
<protein>
    <submittedName>
        <fullName evidence="2">Uncharacterized protein</fullName>
    </submittedName>
</protein>
<gene>
    <name evidence="2" type="ORF">FHR32_002016</name>
</gene>
<dbReference type="AlphaFoldDB" id="A0A7W7W8E0"/>
<dbReference type="EMBL" id="JACHJU010000001">
    <property type="protein sequence ID" value="MBB4937711.1"/>
    <property type="molecule type" value="Genomic_DNA"/>
</dbReference>
<evidence type="ECO:0000313" key="2">
    <source>
        <dbReference type="EMBL" id="MBB4937711.1"/>
    </source>
</evidence>
<keyword evidence="3" id="KW-1185">Reference proteome</keyword>
<dbReference type="Proteomes" id="UP000534286">
    <property type="component" value="Unassembled WGS sequence"/>
</dbReference>
<accession>A0A7W7W8E0</accession>
<name>A0A7W7W8E0_9ACTN</name>
<organism evidence="2 3">
    <name type="scientific">Streptosporangium album</name>
    <dbReference type="NCBI Taxonomy" id="47479"/>
    <lineage>
        <taxon>Bacteria</taxon>
        <taxon>Bacillati</taxon>
        <taxon>Actinomycetota</taxon>
        <taxon>Actinomycetes</taxon>
        <taxon>Streptosporangiales</taxon>
        <taxon>Streptosporangiaceae</taxon>
        <taxon>Streptosporangium</taxon>
    </lineage>
</organism>
<feature type="compositionally biased region" description="Polar residues" evidence="1">
    <location>
        <begin position="124"/>
        <end position="136"/>
    </location>
</feature>
<dbReference type="RefSeq" id="WP_184754047.1">
    <property type="nucleotide sequence ID" value="NZ_BAABEK010000118.1"/>
</dbReference>
<comment type="caution">
    <text evidence="2">The sequence shown here is derived from an EMBL/GenBank/DDBJ whole genome shotgun (WGS) entry which is preliminary data.</text>
</comment>
<evidence type="ECO:0000313" key="3">
    <source>
        <dbReference type="Proteomes" id="UP000534286"/>
    </source>
</evidence>
<sequence>MNERRRKRIRGRRALRPLVLCGAMLAPALLAGGLLTAELGGYEKGMREAAAMVGPRGGVVMPAVLPPVRDTAFEPRLVPPPSLGRAYEIVASRRGMDVRRSTADAVPADAPGIVRKALPRLSRTRPSGTRAQTPGPSETRARMPRLFGMRAQAPKLSEISRVRQMSPKHLRALGFRCPQEWRETWLWKVCRERGRKES</sequence>
<proteinExistence type="predicted"/>
<reference evidence="2 3" key="1">
    <citation type="submission" date="2020-08" db="EMBL/GenBank/DDBJ databases">
        <title>Sequencing the genomes of 1000 actinobacteria strains.</title>
        <authorList>
            <person name="Klenk H.-P."/>
        </authorList>
    </citation>
    <scope>NUCLEOTIDE SEQUENCE [LARGE SCALE GENOMIC DNA]</scope>
    <source>
        <strain evidence="2 3">DSM 43023</strain>
    </source>
</reference>